<dbReference type="RefSeq" id="WP_086674035.1">
    <property type="nucleotide sequence ID" value="NZ_FNUJ01000007.1"/>
</dbReference>
<gene>
    <name evidence="2" type="ORF">SAMN05421837_107377</name>
</gene>
<dbReference type="EMBL" id="FNUJ01000007">
    <property type="protein sequence ID" value="SEF34412.1"/>
    <property type="molecule type" value="Genomic_DNA"/>
</dbReference>
<accession>A0A1H5R7P8</accession>
<protein>
    <submittedName>
        <fullName evidence="2">Phage tail protein</fullName>
    </submittedName>
</protein>
<keyword evidence="3" id="KW-1185">Reference proteome</keyword>
<evidence type="ECO:0000313" key="3">
    <source>
        <dbReference type="Proteomes" id="UP000198878"/>
    </source>
</evidence>
<dbReference type="AlphaFoldDB" id="A0A1H5R7P8"/>
<evidence type="ECO:0000313" key="2">
    <source>
        <dbReference type="EMBL" id="SEF34412.1"/>
    </source>
</evidence>
<reference evidence="3" key="1">
    <citation type="submission" date="2016-10" db="EMBL/GenBank/DDBJ databases">
        <authorList>
            <person name="Varghese N."/>
            <person name="Submissions S."/>
        </authorList>
    </citation>
    <scope>NUCLEOTIDE SEQUENCE [LARGE SCALE GENOMIC DNA]</scope>
    <source>
        <strain evidence="3">DSM 44654</strain>
    </source>
</reference>
<dbReference type="OrthoDB" id="4519759at2"/>
<evidence type="ECO:0000259" key="1">
    <source>
        <dbReference type="Pfam" id="PF22768"/>
    </source>
</evidence>
<feature type="domain" description="Siphovirus-type tail component C-terminal" evidence="1">
    <location>
        <begin position="180"/>
        <end position="283"/>
    </location>
</feature>
<organism evidence="2 3">
    <name type="scientific">Amycolatopsis pretoriensis</name>
    <dbReference type="NCBI Taxonomy" id="218821"/>
    <lineage>
        <taxon>Bacteria</taxon>
        <taxon>Bacillati</taxon>
        <taxon>Actinomycetota</taxon>
        <taxon>Actinomycetes</taxon>
        <taxon>Pseudonocardiales</taxon>
        <taxon>Pseudonocardiaceae</taxon>
        <taxon>Amycolatopsis</taxon>
    </lineage>
</organism>
<proteinExistence type="predicted"/>
<sequence>MTAEITTWIDASGSATVLDVDLDASGRFMPEPAFISNAVPGAPGERLRSARHSVHDFTIRVVISGANEPAVRASLRALMTAMDPTRGDGIIRVQSPLGDTREIVCRYVGGLGLDEKVGNTGPQVQFADVKFRAFDPFWRDPSDVVTAPYVVGVTPTFFPFFPIRLTASEIAVDTSITNGGDTEAWPVWQITGPGSSIVLRNLTTGKLLQFTSLVLGASEFVTIDTRPEAVTQVVKSDGTQIFYDLTATSSLWSLAVGLNAIRLEMATAAAGSSSLVLSYRQKYVSP</sequence>
<dbReference type="STRING" id="218821.SAMN05421837_107377"/>
<dbReference type="Proteomes" id="UP000198878">
    <property type="component" value="Unassembled WGS sequence"/>
</dbReference>
<dbReference type="Pfam" id="PF22768">
    <property type="entry name" value="SPP1_Dit"/>
    <property type="match status" value="1"/>
</dbReference>
<name>A0A1H5R7P8_9PSEU</name>
<dbReference type="InterPro" id="IPR054738">
    <property type="entry name" value="Siphovirus-type_tail_C"/>
</dbReference>